<comment type="caution">
    <text evidence="1">The sequence shown here is derived from an EMBL/GenBank/DDBJ whole genome shotgun (WGS) entry which is preliminary data.</text>
</comment>
<dbReference type="EMBL" id="LSSL01000812">
    <property type="protein sequence ID" value="OLY83641.1"/>
    <property type="molecule type" value="Genomic_DNA"/>
</dbReference>
<dbReference type="Pfam" id="PF07958">
    <property type="entry name" value="DUF1688"/>
    <property type="match status" value="1"/>
</dbReference>
<accession>A0A1R0H3D6</accession>
<dbReference type="OrthoDB" id="2153176at2759"/>
<evidence type="ECO:0000313" key="2">
    <source>
        <dbReference type="Proteomes" id="UP000187455"/>
    </source>
</evidence>
<dbReference type="Proteomes" id="UP000187455">
    <property type="component" value="Unassembled WGS sequence"/>
</dbReference>
<evidence type="ECO:0000313" key="1">
    <source>
        <dbReference type="EMBL" id="OLY83641.1"/>
    </source>
</evidence>
<dbReference type="STRING" id="133383.A0A1R0H3D6"/>
<protein>
    <submittedName>
        <fullName evidence="1">Protein urg3</fullName>
    </submittedName>
</protein>
<organism evidence="1 2">
    <name type="scientific">Smittium mucronatum</name>
    <dbReference type="NCBI Taxonomy" id="133383"/>
    <lineage>
        <taxon>Eukaryota</taxon>
        <taxon>Fungi</taxon>
        <taxon>Fungi incertae sedis</taxon>
        <taxon>Zoopagomycota</taxon>
        <taxon>Kickxellomycotina</taxon>
        <taxon>Harpellomycetes</taxon>
        <taxon>Harpellales</taxon>
        <taxon>Legeriomycetaceae</taxon>
        <taxon>Smittium</taxon>
    </lineage>
</organism>
<name>A0A1R0H3D6_9FUNG</name>
<dbReference type="PANTHER" id="PTHR31687">
    <property type="match status" value="1"/>
</dbReference>
<sequence>MTSGLQLNPLDYFQSLETIRSKSYEVFSLVKENKSKYFTVDESKLDQVADFIIELINRDYESVGAVPAHGRWRSFELPIKSKKCNKKDLINEHIEKWKLDVSLSNSEICRRVIDLFVVSVLLDAGAGSKWSYFDKDTNSSYKRTEGLGMACLRMFEAGIFSCQPDSPFQVDASIAFIPTTNLTTSYNSSYFKLKRS</sequence>
<dbReference type="AlphaFoldDB" id="A0A1R0H3D6"/>
<dbReference type="PANTHER" id="PTHR31687:SF3">
    <property type="entry name" value="PROTEIN URG3"/>
    <property type="match status" value="1"/>
</dbReference>
<proteinExistence type="predicted"/>
<gene>
    <name evidence="1" type="ORF">AYI68_g2216</name>
</gene>
<dbReference type="InterPro" id="IPR012469">
    <property type="entry name" value="DUF1688"/>
</dbReference>
<reference evidence="1 2" key="1">
    <citation type="journal article" date="2016" name="Mol. Biol. Evol.">
        <title>Genome-Wide Survey of Gut Fungi (Harpellales) Reveals the First Horizontally Transferred Ubiquitin Gene from a Mosquito Host.</title>
        <authorList>
            <person name="Wang Y."/>
            <person name="White M.M."/>
            <person name="Kvist S."/>
            <person name="Moncalvo J.M."/>
        </authorList>
    </citation>
    <scope>NUCLEOTIDE SEQUENCE [LARGE SCALE GENOMIC DNA]</scope>
    <source>
        <strain evidence="1 2">ALG-7-W6</strain>
    </source>
</reference>
<keyword evidence="2" id="KW-1185">Reference proteome</keyword>